<dbReference type="Gene3D" id="3.30.1120.10">
    <property type="match status" value="1"/>
</dbReference>
<keyword evidence="5" id="KW-1185">Reference proteome</keyword>
<reference evidence="4 5" key="1">
    <citation type="submission" date="2021-12" db="EMBL/GenBank/DDBJ databases">
        <title>Genome sequencing of bacteria with rrn-lacking chromosome and rrn-plasmid.</title>
        <authorList>
            <person name="Anda M."/>
            <person name="Iwasaki W."/>
        </authorList>
    </citation>
    <scope>NUCLEOTIDE SEQUENCE [LARGE SCALE GENOMIC DNA]</scope>
    <source>
        <strain evidence="4 5">NBRC 15940</strain>
    </source>
</reference>
<dbReference type="InterPro" id="IPR000917">
    <property type="entry name" value="Sulfatase_N"/>
</dbReference>
<dbReference type="Proteomes" id="UP001310022">
    <property type="component" value="Unassembled WGS sequence"/>
</dbReference>
<dbReference type="PANTHER" id="PTHR42693:SF53">
    <property type="entry name" value="ENDO-4-O-SULFATASE"/>
    <property type="match status" value="1"/>
</dbReference>
<comment type="similarity">
    <text evidence="1">Belongs to the sulfatase family.</text>
</comment>
<comment type="caution">
    <text evidence="4">The sequence shown here is derived from an EMBL/GenBank/DDBJ whole genome shotgun (WGS) entry which is preliminary data.</text>
</comment>
<dbReference type="AlphaFoldDB" id="A0AAN4W211"/>
<sequence length="560" mass="64414">MGYSQSGKDQRPNIVLIQLDDLGIDDLPSEGNMTVKAPNIDRLAMESIRFSQFYVTPVCASSRAELLTGKPHLSVGVSHVHGGKDYLNLEEQTIADVLQEKGYRTAMWGKWHLGKTPGYMPWDRGFEEAFMARLYEYIDKDGQNHGHFNGKAISHEGWVTQTITDYAIQYMHRDDPRPFFAYLPYLTVHEPLKAPEKYKNIYKEKGLSNGLSTLYGMITHLDTHIGRLLDEIQSLPQNRPTYVLFMSDNGPAIIHRYLSEEDRKYRYHHQYRGHKGNILENGIKSPFYFHGFGAGYSDKFISGQDIFAMIQDLSERRIQNQSDLIDFASDCSEEHLFYAHRAWQPSQEAWSTLGKFNEYITLKSSNVHRLYDFKEQAIAYRKGPYKLIQNGSEQEFEEKGSTLRLFNVQEDPQERHNLVQLNPELTQLMLEQSRVAFNQLHVETSLTHPIIHQPSKGQLFLPAVNSIPETGEIKKAFDYLVGKGKAEIKFEVADPLIQLEDYKIKGSENIHLQANMKTEENAGKLTHWLHIKINADHGKEWRLTNICFSSASSLEQNQQP</sequence>
<organism evidence="4 5">
    <name type="scientific">Persicobacter diffluens</name>
    <dbReference type="NCBI Taxonomy" id="981"/>
    <lineage>
        <taxon>Bacteria</taxon>
        <taxon>Pseudomonadati</taxon>
        <taxon>Bacteroidota</taxon>
        <taxon>Cytophagia</taxon>
        <taxon>Cytophagales</taxon>
        <taxon>Persicobacteraceae</taxon>
        <taxon>Persicobacter</taxon>
    </lineage>
</organism>
<proteinExistence type="inferred from homology"/>
<name>A0AAN4W211_9BACT</name>
<dbReference type="SUPFAM" id="SSF53649">
    <property type="entry name" value="Alkaline phosphatase-like"/>
    <property type="match status" value="1"/>
</dbReference>
<evidence type="ECO:0000313" key="4">
    <source>
        <dbReference type="EMBL" id="GJM64334.1"/>
    </source>
</evidence>
<dbReference type="Gene3D" id="3.40.720.10">
    <property type="entry name" value="Alkaline Phosphatase, subunit A"/>
    <property type="match status" value="1"/>
</dbReference>
<dbReference type="PANTHER" id="PTHR42693">
    <property type="entry name" value="ARYLSULFATASE FAMILY MEMBER"/>
    <property type="match status" value="1"/>
</dbReference>
<dbReference type="Pfam" id="PF00884">
    <property type="entry name" value="Sulfatase"/>
    <property type="match status" value="1"/>
</dbReference>
<accession>A0AAN4W211</accession>
<evidence type="ECO:0000313" key="5">
    <source>
        <dbReference type="Proteomes" id="UP001310022"/>
    </source>
</evidence>
<evidence type="ECO:0000256" key="1">
    <source>
        <dbReference type="ARBA" id="ARBA00008779"/>
    </source>
</evidence>
<dbReference type="InterPro" id="IPR017850">
    <property type="entry name" value="Alkaline_phosphatase_core_sf"/>
</dbReference>
<keyword evidence="2" id="KW-0378">Hydrolase</keyword>
<dbReference type="InterPro" id="IPR050738">
    <property type="entry name" value="Sulfatase"/>
</dbReference>
<feature type="domain" description="Sulfatase N-terminal" evidence="3">
    <location>
        <begin position="12"/>
        <end position="272"/>
    </location>
</feature>
<gene>
    <name evidence="4" type="ORF">PEDI_48860</name>
</gene>
<dbReference type="EMBL" id="BQKE01000005">
    <property type="protein sequence ID" value="GJM64334.1"/>
    <property type="molecule type" value="Genomic_DNA"/>
</dbReference>
<evidence type="ECO:0000259" key="3">
    <source>
        <dbReference type="Pfam" id="PF00884"/>
    </source>
</evidence>
<dbReference type="GO" id="GO:0004065">
    <property type="term" value="F:arylsulfatase activity"/>
    <property type="evidence" value="ECO:0007669"/>
    <property type="project" value="TreeGrafter"/>
</dbReference>
<evidence type="ECO:0000256" key="2">
    <source>
        <dbReference type="ARBA" id="ARBA00022801"/>
    </source>
</evidence>
<protein>
    <recommendedName>
        <fullName evidence="3">Sulfatase N-terminal domain-containing protein</fullName>
    </recommendedName>
</protein>